<dbReference type="EMBL" id="LWQU01000129">
    <property type="protein sequence ID" value="OAN52447.1"/>
    <property type="molecule type" value="Genomic_DNA"/>
</dbReference>
<name>A0A178MUK8_9PROT</name>
<evidence type="ECO:0000256" key="1">
    <source>
        <dbReference type="SAM" id="SignalP"/>
    </source>
</evidence>
<keyword evidence="1" id="KW-0732">Signal</keyword>
<comment type="caution">
    <text evidence="2">The sequence shown here is derived from an EMBL/GenBank/DDBJ whole genome shotgun (WGS) entry which is preliminary data.</text>
</comment>
<gene>
    <name evidence="2" type="ORF">A6A05_10715</name>
</gene>
<protein>
    <submittedName>
        <fullName evidence="2">Uncharacterized protein</fullName>
    </submittedName>
</protein>
<organism evidence="2 3">
    <name type="scientific">Magnetospirillum moscoviense</name>
    <dbReference type="NCBI Taxonomy" id="1437059"/>
    <lineage>
        <taxon>Bacteria</taxon>
        <taxon>Pseudomonadati</taxon>
        <taxon>Pseudomonadota</taxon>
        <taxon>Alphaproteobacteria</taxon>
        <taxon>Rhodospirillales</taxon>
        <taxon>Rhodospirillaceae</taxon>
        <taxon>Magnetospirillum</taxon>
    </lineage>
</organism>
<evidence type="ECO:0000313" key="2">
    <source>
        <dbReference type="EMBL" id="OAN52447.1"/>
    </source>
</evidence>
<dbReference type="RefSeq" id="WP_068499233.1">
    <property type="nucleotide sequence ID" value="NZ_LWQU01000129.1"/>
</dbReference>
<dbReference type="OrthoDB" id="9757546at2"/>
<evidence type="ECO:0000313" key="3">
    <source>
        <dbReference type="Proteomes" id="UP000078543"/>
    </source>
</evidence>
<keyword evidence="3" id="KW-1185">Reference proteome</keyword>
<proteinExistence type="predicted"/>
<sequence length="282" mass="31231">MKKSLTAVALLSAALLLGGNVAPTAAAEMKISEACPAYRGEDDRHCPPAQSLAWLACPAFWPKDGKTPLSFATPHPINGQNYSRPDWTRKDFERESRGFYLDCQYGAREGHKGVREHLTVVVPIPVVQYGRRRVGSGWEIGFTVLRDHAPAHPEMLFPEPLDGKTRLEGIALGFGREEASSLAAGQASETSEGQITFSREGRQVAITLDPQSQRVRMVAITVAGSDEVAVLRQLAVRRFGFNWSGEFDEGEKRWMSADKRFAVEFRRNSTTEAASLRLFVLR</sequence>
<feature type="signal peptide" evidence="1">
    <location>
        <begin position="1"/>
        <end position="26"/>
    </location>
</feature>
<feature type="chain" id="PRO_5008092291" evidence="1">
    <location>
        <begin position="27"/>
        <end position="282"/>
    </location>
</feature>
<dbReference type="AlphaFoldDB" id="A0A178MUK8"/>
<accession>A0A178MUK8</accession>
<reference evidence="2 3" key="1">
    <citation type="submission" date="2016-04" db="EMBL/GenBank/DDBJ databases">
        <title>Draft genome sequence of freshwater magnetotactic bacteria Magnetospirillum marisnigri SP-1 and Magnetospirillum moscoviense BB-1.</title>
        <authorList>
            <person name="Koziaeva V."/>
            <person name="Dziuba M.V."/>
            <person name="Ivanov T.M."/>
            <person name="Kuznetsov B."/>
            <person name="Grouzdev D.S."/>
        </authorList>
    </citation>
    <scope>NUCLEOTIDE SEQUENCE [LARGE SCALE GENOMIC DNA]</scope>
    <source>
        <strain evidence="2 3">BB-1</strain>
    </source>
</reference>
<dbReference type="Proteomes" id="UP000078543">
    <property type="component" value="Unassembled WGS sequence"/>
</dbReference>